<dbReference type="HAMAP" id="MF_01966">
    <property type="entry name" value="NADHX_epimerase"/>
    <property type="match status" value="1"/>
</dbReference>
<comment type="catalytic activity">
    <reaction evidence="2 18 19">
        <text>(6R)-NADPHX = (6S)-NADPHX</text>
        <dbReference type="Rhea" id="RHEA:32227"/>
        <dbReference type="ChEBI" id="CHEBI:64076"/>
        <dbReference type="ChEBI" id="CHEBI:64077"/>
        <dbReference type="EC" id="5.1.99.6"/>
    </reaction>
</comment>
<evidence type="ECO:0000256" key="11">
    <source>
        <dbReference type="ARBA" id="ARBA00023235"/>
    </source>
</evidence>
<dbReference type="EC" id="5.1.99.6" evidence="19"/>
<evidence type="ECO:0000259" key="20">
    <source>
        <dbReference type="PROSITE" id="PS51383"/>
    </source>
</evidence>
<sequence>MRIVTNREMKEIDTWSMRTLGIAGTVLMENAGRGCVNVLEQYFNLENLKVLIICGKGNNGGDGFVIARHLQNRGAVVKIILSGKGKELRGDALINYKLAKKAHIDVHETIQYTTMKTIFNTFHPAVIVDALFGTGFTGAPRGMYYKLIEIMNRSDAFIFSVDIPSGINGDNGHFEKTCVVADATATMCLPKRGNYLYPGRAFCGDIYTVDIGIPYHLIDKGYPRVTTFEDIYRIMPLRPPDGNKGTFGHVLIIAGARGFSGAAAMAAISALKVGAGLVRLAAPEGIVDALESKLLEVVKVSLPQTTEETISTEAIDVLIPLMKRSDVVVIGPGITTHPETASFVFEILPKIKVPFIIDADALNCIAHNVQFFKKIKAPFILTPHPGEFSRLTHLTPQSINDNRIDLAPKFSKKFGGILVLKGAPTVIASPRAETYINPIGNSGLASAGSGDVLVGMIAGLCAQYVSLFDASRAGVFLHGLCAELAMEENNEYSLIASDLIDYIPQSIQYIMERKFVEEKSND</sequence>
<comment type="catalytic activity">
    <reaction evidence="16 17 19">
        <text>(6S)-NADPHX + ADP = AMP + phosphate + NADPH + H(+)</text>
        <dbReference type="Rhea" id="RHEA:32235"/>
        <dbReference type="ChEBI" id="CHEBI:15378"/>
        <dbReference type="ChEBI" id="CHEBI:43474"/>
        <dbReference type="ChEBI" id="CHEBI:57783"/>
        <dbReference type="ChEBI" id="CHEBI:64076"/>
        <dbReference type="ChEBI" id="CHEBI:456215"/>
        <dbReference type="ChEBI" id="CHEBI:456216"/>
        <dbReference type="EC" id="4.2.1.136"/>
    </reaction>
</comment>
<dbReference type="AlphaFoldDB" id="A0A0S7YDW9"/>
<dbReference type="GO" id="GO:0046872">
    <property type="term" value="F:metal ion binding"/>
    <property type="evidence" value="ECO:0007669"/>
    <property type="project" value="UniProtKB-UniRule"/>
</dbReference>
<comment type="catalytic activity">
    <reaction evidence="15 17 19">
        <text>(6S)-NADHX + ADP = AMP + phosphate + NADH + H(+)</text>
        <dbReference type="Rhea" id="RHEA:32223"/>
        <dbReference type="ChEBI" id="CHEBI:15378"/>
        <dbReference type="ChEBI" id="CHEBI:43474"/>
        <dbReference type="ChEBI" id="CHEBI:57945"/>
        <dbReference type="ChEBI" id="CHEBI:64074"/>
        <dbReference type="ChEBI" id="CHEBI:456215"/>
        <dbReference type="ChEBI" id="CHEBI:456216"/>
        <dbReference type="EC" id="4.2.1.136"/>
    </reaction>
</comment>
<dbReference type="PANTHER" id="PTHR12592">
    <property type="entry name" value="ATP-DEPENDENT (S)-NAD(P)H-HYDRATE DEHYDRATASE FAMILY MEMBER"/>
    <property type="match status" value="1"/>
</dbReference>
<dbReference type="InterPro" id="IPR036652">
    <property type="entry name" value="YjeF_N_dom_sf"/>
</dbReference>
<dbReference type="GO" id="GO:0110051">
    <property type="term" value="P:metabolite repair"/>
    <property type="evidence" value="ECO:0007669"/>
    <property type="project" value="TreeGrafter"/>
</dbReference>
<comment type="cofactor">
    <cofactor evidence="17">
        <name>Mg(2+)</name>
        <dbReference type="ChEBI" id="CHEBI:18420"/>
    </cofactor>
</comment>
<comment type="subunit">
    <text evidence="17">Homotetramer.</text>
</comment>
<evidence type="ECO:0000259" key="21">
    <source>
        <dbReference type="PROSITE" id="PS51385"/>
    </source>
</evidence>
<keyword evidence="6 17" id="KW-0547">Nucleotide-binding</keyword>
<dbReference type="HAMAP" id="MF_01965">
    <property type="entry name" value="NADHX_dehydratase"/>
    <property type="match status" value="1"/>
</dbReference>
<keyword evidence="8 17" id="KW-0521">NADP</keyword>
<comment type="similarity">
    <text evidence="3 19">In the N-terminal section; belongs to the NnrE/AIBP family.</text>
</comment>
<evidence type="ECO:0000256" key="13">
    <source>
        <dbReference type="ARBA" id="ARBA00023268"/>
    </source>
</evidence>
<evidence type="ECO:0000256" key="9">
    <source>
        <dbReference type="ARBA" id="ARBA00022958"/>
    </source>
</evidence>
<evidence type="ECO:0000256" key="16">
    <source>
        <dbReference type="ARBA" id="ARBA00049209"/>
    </source>
</evidence>
<dbReference type="InterPro" id="IPR029056">
    <property type="entry name" value="Ribokinase-like"/>
</dbReference>
<comment type="function">
    <text evidence="18">Catalyzes the epimerization of the S- and R-forms of NAD(P)HX, a damaged form of NAD(P)H that is a result of enzymatic or heat-dependent hydration. This is a prerequisite for the S-specific NAD(P)H-hydrate dehydratase to allow the repair of both epimers of NAD(P)HX.</text>
</comment>
<keyword evidence="11 18" id="KW-0413">Isomerase</keyword>
<feature type="binding site" evidence="18">
    <location>
        <position position="129"/>
    </location>
    <ligand>
        <name>K(+)</name>
        <dbReference type="ChEBI" id="CHEBI:29103"/>
    </ligand>
</feature>
<protein>
    <recommendedName>
        <fullName evidence="19">Bifunctional NAD(P)H-hydrate repair enzyme</fullName>
    </recommendedName>
    <alternativeName>
        <fullName evidence="19">Nicotinamide nucleotide repair protein</fullName>
    </alternativeName>
    <domain>
        <recommendedName>
            <fullName evidence="19">ADP-dependent (S)-NAD(P)H-hydrate dehydratase</fullName>
            <ecNumber evidence="19">4.2.1.136</ecNumber>
        </recommendedName>
        <alternativeName>
            <fullName evidence="19">ADP-dependent NAD(P)HX dehydratase</fullName>
        </alternativeName>
    </domain>
    <domain>
        <recommendedName>
            <fullName evidence="19">NAD(P)H-hydrate epimerase</fullName>
            <ecNumber evidence="19">5.1.99.6</ecNumber>
        </recommendedName>
    </domain>
</protein>
<feature type="binding site" evidence="18">
    <location>
        <position position="165"/>
    </location>
    <ligand>
        <name>K(+)</name>
        <dbReference type="ChEBI" id="CHEBI:29103"/>
    </ligand>
</feature>
<feature type="binding site" evidence="18">
    <location>
        <begin position="133"/>
        <end position="139"/>
    </location>
    <ligand>
        <name>(6S)-NADPHX</name>
        <dbReference type="ChEBI" id="CHEBI:64076"/>
    </ligand>
</feature>
<dbReference type="Pfam" id="PF03853">
    <property type="entry name" value="YjeF_N"/>
    <property type="match status" value="1"/>
</dbReference>
<evidence type="ECO:0000256" key="19">
    <source>
        <dbReference type="PIRNR" id="PIRNR017184"/>
    </source>
</evidence>
<dbReference type="EC" id="4.2.1.136" evidence="19"/>
<comment type="catalytic activity">
    <reaction evidence="1 18 19">
        <text>(6R)-NADHX = (6S)-NADHX</text>
        <dbReference type="Rhea" id="RHEA:32215"/>
        <dbReference type="ChEBI" id="CHEBI:64074"/>
        <dbReference type="ChEBI" id="CHEBI:64075"/>
        <dbReference type="EC" id="5.1.99.6"/>
    </reaction>
</comment>
<dbReference type="Gene3D" id="3.40.1190.20">
    <property type="match status" value="1"/>
</dbReference>
<organism evidence="22 23">
    <name type="scientific">candidate division TA06 bacterium DG_78</name>
    <dbReference type="NCBI Taxonomy" id="1703772"/>
    <lineage>
        <taxon>Bacteria</taxon>
        <taxon>Bacteria division TA06</taxon>
    </lineage>
</organism>
<feature type="binding site" evidence="18">
    <location>
        <begin position="58"/>
        <end position="62"/>
    </location>
    <ligand>
        <name>(6S)-NADPHX</name>
        <dbReference type="ChEBI" id="CHEBI:64076"/>
    </ligand>
</feature>
<feature type="binding site" evidence="17">
    <location>
        <position position="384"/>
    </location>
    <ligand>
        <name>(6S)-NADPHX</name>
        <dbReference type="ChEBI" id="CHEBI:64076"/>
    </ligand>
</feature>
<feature type="binding site" evidence="17">
    <location>
        <position position="450"/>
    </location>
    <ligand>
        <name>AMP</name>
        <dbReference type="ChEBI" id="CHEBI:456215"/>
    </ligand>
</feature>
<dbReference type="InterPro" id="IPR030677">
    <property type="entry name" value="Nnr"/>
</dbReference>
<dbReference type="CDD" id="cd01171">
    <property type="entry name" value="YXKO-related"/>
    <property type="match status" value="1"/>
</dbReference>
<proteinExistence type="inferred from homology"/>
<evidence type="ECO:0000256" key="18">
    <source>
        <dbReference type="HAMAP-Rule" id="MF_01966"/>
    </source>
</evidence>
<evidence type="ECO:0000256" key="8">
    <source>
        <dbReference type="ARBA" id="ARBA00022857"/>
    </source>
</evidence>
<comment type="similarity">
    <text evidence="4 19">In the C-terminal section; belongs to the NnrD/CARKD family.</text>
</comment>
<keyword evidence="12 17" id="KW-0456">Lyase</keyword>
<comment type="caution">
    <text evidence="22">The sequence shown here is derived from an EMBL/GenBank/DDBJ whole genome shotgun (WGS) entry which is preliminary data.</text>
</comment>
<keyword evidence="5 18" id="KW-0479">Metal-binding</keyword>
<evidence type="ECO:0000256" key="2">
    <source>
        <dbReference type="ARBA" id="ARBA00000909"/>
    </source>
</evidence>
<dbReference type="GO" id="GO:0052855">
    <property type="term" value="F:ADP-dependent NAD(P)H-hydrate dehydratase activity"/>
    <property type="evidence" value="ECO:0007669"/>
    <property type="project" value="UniProtKB-UniRule"/>
</dbReference>
<feature type="binding site" evidence="18">
    <location>
        <position position="59"/>
    </location>
    <ligand>
        <name>K(+)</name>
        <dbReference type="ChEBI" id="CHEBI:29103"/>
    </ligand>
</feature>
<dbReference type="PROSITE" id="PS51385">
    <property type="entry name" value="YJEF_N"/>
    <property type="match status" value="1"/>
</dbReference>
<evidence type="ECO:0000256" key="17">
    <source>
        <dbReference type="HAMAP-Rule" id="MF_01965"/>
    </source>
</evidence>
<dbReference type="NCBIfam" id="TIGR00197">
    <property type="entry name" value="yjeF_nterm"/>
    <property type="match status" value="1"/>
</dbReference>
<evidence type="ECO:0000256" key="5">
    <source>
        <dbReference type="ARBA" id="ARBA00022723"/>
    </source>
</evidence>
<feature type="binding site" evidence="18">
    <location>
        <position position="162"/>
    </location>
    <ligand>
        <name>(6S)-NADPHX</name>
        <dbReference type="ChEBI" id="CHEBI:64076"/>
    </ligand>
</feature>
<dbReference type="PROSITE" id="PS51383">
    <property type="entry name" value="YJEF_C_3"/>
    <property type="match status" value="1"/>
</dbReference>
<evidence type="ECO:0000256" key="6">
    <source>
        <dbReference type="ARBA" id="ARBA00022741"/>
    </source>
</evidence>
<name>A0A0S7YDW9_UNCT6</name>
<dbReference type="PATRIC" id="fig|1703772.3.peg.2001"/>
<dbReference type="Proteomes" id="UP000051012">
    <property type="component" value="Unassembled WGS sequence"/>
</dbReference>
<dbReference type="NCBIfam" id="TIGR00196">
    <property type="entry name" value="yjeF_cterm"/>
    <property type="match status" value="1"/>
</dbReference>
<comment type="similarity">
    <text evidence="17">Belongs to the NnrD/CARKD family.</text>
</comment>
<keyword evidence="13" id="KW-0511">Multifunctional enzyme</keyword>
<keyword evidence="7 17" id="KW-0067">ATP-binding</keyword>
<evidence type="ECO:0000256" key="1">
    <source>
        <dbReference type="ARBA" id="ARBA00000013"/>
    </source>
</evidence>
<feature type="binding site" evidence="17">
    <location>
        <position position="451"/>
    </location>
    <ligand>
        <name>(6S)-NADPHX</name>
        <dbReference type="ChEBI" id="CHEBI:64076"/>
    </ligand>
</feature>
<dbReference type="SUPFAM" id="SSF64153">
    <property type="entry name" value="YjeF N-terminal domain-like"/>
    <property type="match status" value="1"/>
</dbReference>
<feature type="domain" description="YjeF N-terminal" evidence="21">
    <location>
        <begin position="9"/>
        <end position="219"/>
    </location>
</feature>
<keyword evidence="9 18" id="KW-0630">Potassium</keyword>
<feature type="binding site" evidence="17">
    <location>
        <position position="262"/>
    </location>
    <ligand>
        <name>(6S)-NADPHX</name>
        <dbReference type="ChEBI" id="CHEBI:64076"/>
    </ligand>
</feature>
<feature type="binding site" evidence="17">
    <location>
        <position position="333"/>
    </location>
    <ligand>
        <name>(6S)-NADPHX</name>
        <dbReference type="ChEBI" id="CHEBI:64076"/>
    </ligand>
</feature>
<evidence type="ECO:0000256" key="4">
    <source>
        <dbReference type="ARBA" id="ARBA00009524"/>
    </source>
</evidence>
<gene>
    <name evidence="18" type="primary">nnrE</name>
    <name evidence="17" type="synonym">nnrD</name>
    <name evidence="22" type="ORF">AMJ52_06510</name>
</gene>
<dbReference type="PANTHER" id="PTHR12592:SF0">
    <property type="entry name" value="ATP-DEPENDENT (S)-NAD(P)H-HYDRATE DEHYDRATASE"/>
    <property type="match status" value="1"/>
</dbReference>
<evidence type="ECO:0000313" key="22">
    <source>
        <dbReference type="EMBL" id="KPJ72377.1"/>
    </source>
</evidence>
<dbReference type="EMBL" id="LJNI01000078">
    <property type="protein sequence ID" value="KPJ72377.1"/>
    <property type="molecule type" value="Genomic_DNA"/>
</dbReference>
<evidence type="ECO:0000256" key="14">
    <source>
        <dbReference type="ARBA" id="ARBA00025153"/>
    </source>
</evidence>
<comment type="similarity">
    <text evidence="18">Belongs to the NnrE/AIBP family.</text>
</comment>
<dbReference type="SUPFAM" id="SSF53613">
    <property type="entry name" value="Ribokinase-like"/>
    <property type="match status" value="1"/>
</dbReference>
<evidence type="ECO:0000256" key="7">
    <source>
        <dbReference type="ARBA" id="ARBA00022840"/>
    </source>
</evidence>
<dbReference type="Pfam" id="PF01256">
    <property type="entry name" value="Carb_kinase"/>
    <property type="match status" value="1"/>
</dbReference>
<dbReference type="GO" id="GO:0052856">
    <property type="term" value="F:NAD(P)HX epimerase activity"/>
    <property type="evidence" value="ECO:0007669"/>
    <property type="project" value="UniProtKB-UniRule"/>
</dbReference>
<reference evidence="22 23" key="1">
    <citation type="journal article" date="2015" name="Microbiome">
        <title>Genomic resolution of linkages in carbon, nitrogen, and sulfur cycling among widespread estuary sediment bacteria.</title>
        <authorList>
            <person name="Baker B.J."/>
            <person name="Lazar C.S."/>
            <person name="Teske A.P."/>
            <person name="Dick G.J."/>
        </authorList>
    </citation>
    <scope>NUCLEOTIDE SEQUENCE [LARGE SCALE GENOMIC DNA]</scope>
    <source>
        <strain evidence="22">DG_78</strain>
    </source>
</reference>
<dbReference type="Gene3D" id="3.40.50.10260">
    <property type="entry name" value="YjeF N-terminal domain"/>
    <property type="match status" value="1"/>
</dbReference>
<comment type="cofactor">
    <cofactor evidence="18 19">
        <name>K(+)</name>
        <dbReference type="ChEBI" id="CHEBI:29103"/>
    </cofactor>
    <text evidence="18 19">Binds 1 potassium ion per subunit.</text>
</comment>
<evidence type="ECO:0000313" key="23">
    <source>
        <dbReference type="Proteomes" id="UP000051012"/>
    </source>
</evidence>
<dbReference type="InterPro" id="IPR000631">
    <property type="entry name" value="CARKD"/>
</dbReference>
<accession>A0A0S7YDW9</accession>
<dbReference type="InterPro" id="IPR004443">
    <property type="entry name" value="YjeF_N_dom"/>
</dbReference>
<feature type="binding site" evidence="17">
    <location>
        <begin position="421"/>
        <end position="425"/>
    </location>
    <ligand>
        <name>AMP</name>
        <dbReference type="ChEBI" id="CHEBI:456215"/>
    </ligand>
</feature>
<evidence type="ECO:0000256" key="15">
    <source>
        <dbReference type="ARBA" id="ARBA00048238"/>
    </source>
</evidence>
<dbReference type="PIRSF" id="PIRSF017184">
    <property type="entry name" value="Nnr"/>
    <property type="match status" value="1"/>
</dbReference>
<feature type="domain" description="YjeF C-terminal" evidence="20">
    <location>
        <begin position="227"/>
        <end position="510"/>
    </location>
</feature>
<comment type="function">
    <text evidence="14 19">Bifunctional enzyme that catalyzes the epimerization of the S- and R-forms of NAD(P)HX and the dehydration of the S-form of NAD(P)HX at the expense of ADP, which is converted to AMP. This allows the repair of both epimers of NAD(P)HX, a damaged form of NAD(P)H that is a result of enzymatic or heat-dependent hydration.</text>
</comment>
<evidence type="ECO:0000256" key="12">
    <source>
        <dbReference type="ARBA" id="ARBA00023239"/>
    </source>
</evidence>
<comment type="function">
    <text evidence="17">Catalyzes the dehydration of the S-form of NAD(P)HX at the expense of ADP, which is converted to AMP. Together with NAD(P)HX epimerase, which catalyzes the epimerization of the S- and R-forms, the enzyme allows the repair of both epimers of NAD(P)HX, a damaged form of NAD(P)H that is a result of enzymatic or heat-dependent hydration.</text>
</comment>
<dbReference type="GO" id="GO:0005524">
    <property type="term" value="F:ATP binding"/>
    <property type="evidence" value="ECO:0007669"/>
    <property type="project" value="UniProtKB-UniRule"/>
</dbReference>
<evidence type="ECO:0000256" key="10">
    <source>
        <dbReference type="ARBA" id="ARBA00023027"/>
    </source>
</evidence>
<dbReference type="GO" id="GO:0046496">
    <property type="term" value="P:nicotinamide nucleotide metabolic process"/>
    <property type="evidence" value="ECO:0007669"/>
    <property type="project" value="UniProtKB-UniRule"/>
</dbReference>
<evidence type="ECO:0000256" key="3">
    <source>
        <dbReference type="ARBA" id="ARBA00006001"/>
    </source>
</evidence>
<feature type="binding site" evidence="18">
    <location>
        <position position="144"/>
    </location>
    <ligand>
        <name>(6S)-NADPHX</name>
        <dbReference type="ChEBI" id="CHEBI:64076"/>
    </ligand>
</feature>
<keyword evidence="10 17" id="KW-0520">NAD</keyword>